<dbReference type="HOGENOM" id="CLU_943680_0_0_1"/>
<protein>
    <submittedName>
        <fullName evidence="2">Uncharacterized protein</fullName>
    </submittedName>
</protein>
<keyword evidence="3" id="KW-1185">Reference proteome</keyword>
<organism evidence="2 3">
    <name type="scientific">Phlebiopsis gigantea (strain 11061_1 CR5-6)</name>
    <name type="common">White-rot fungus</name>
    <name type="synonym">Peniophora gigantea</name>
    <dbReference type="NCBI Taxonomy" id="745531"/>
    <lineage>
        <taxon>Eukaryota</taxon>
        <taxon>Fungi</taxon>
        <taxon>Dikarya</taxon>
        <taxon>Basidiomycota</taxon>
        <taxon>Agaricomycotina</taxon>
        <taxon>Agaricomycetes</taxon>
        <taxon>Polyporales</taxon>
        <taxon>Phanerochaetaceae</taxon>
        <taxon>Phlebiopsis</taxon>
    </lineage>
</organism>
<gene>
    <name evidence="2" type="ORF">PHLGIDRAFT_234508</name>
</gene>
<evidence type="ECO:0000313" key="2">
    <source>
        <dbReference type="EMBL" id="KIP03566.1"/>
    </source>
</evidence>
<evidence type="ECO:0000313" key="3">
    <source>
        <dbReference type="Proteomes" id="UP000053257"/>
    </source>
</evidence>
<accession>A0A0C3RSV2</accession>
<reference evidence="2 3" key="1">
    <citation type="journal article" date="2014" name="PLoS Genet.">
        <title>Analysis of the Phlebiopsis gigantea genome, transcriptome and secretome provides insight into its pioneer colonization strategies of wood.</title>
        <authorList>
            <person name="Hori C."/>
            <person name="Ishida T."/>
            <person name="Igarashi K."/>
            <person name="Samejima M."/>
            <person name="Suzuki H."/>
            <person name="Master E."/>
            <person name="Ferreira P."/>
            <person name="Ruiz-Duenas F.J."/>
            <person name="Held B."/>
            <person name="Canessa P."/>
            <person name="Larrondo L.F."/>
            <person name="Schmoll M."/>
            <person name="Druzhinina I.S."/>
            <person name="Kubicek C.P."/>
            <person name="Gaskell J.A."/>
            <person name="Kersten P."/>
            <person name="St John F."/>
            <person name="Glasner J."/>
            <person name="Sabat G."/>
            <person name="Splinter BonDurant S."/>
            <person name="Syed K."/>
            <person name="Yadav J."/>
            <person name="Mgbeahuruike A.C."/>
            <person name="Kovalchuk A."/>
            <person name="Asiegbu F.O."/>
            <person name="Lackner G."/>
            <person name="Hoffmeister D."/>
            <person name="Rencoret J."/>
            <person name="Gutierrez A."/>
            <person name="Sun H."/>
            <person name="Lindquist E."/>
            <person name="Barry K."/>
            <person name="Riley R."/>
            <person name="Grigoriev I.V."/>
            <person name="Henrissat B."/>
            <person name="Kues U."/>
            <person name="Berka R.M."/>
            <person name="Martinez A.T."/>
            <person name="Covert S.F."/>
            <person name="Blanchette R.A."/>
            <person name="Cullen D."/>
        </authorList>
    </citation>
    <scope>NUCLEOTIDE SEQUENCE [LARGE SCALE GENOMIC DNA]</scope>
    <source>
        <strain evidence="2 3">11061_1 CR5-6</strain>
    </source>
</reference>
<dbReference type="AlphaFoldDB" id="A0A0C3RSV2"/>
<evidence type="ECO:0000256" key="1">
    <source>
        <dbReference type="SAM" id="MobiDB-lite"/>
    </source>
</evidence>
<dbReference type="EMBL" id="KN840609">
    <property type="protein sequence ID" value="KIP03566.1"/>
    <property type="molecule type" value="Genomic_DNA"/>
</dbReference>
<name>A0A0C3RSV2_PHLG1</name>
<feature type="region of interest" description="Disordered" evidence="1">
    <location>
        <begin position="81"/>
        <end position="111"/>
    </location>
</feature>
<sequence>MNGSGDNKHDFSGKQWYYSSAWTSAWGRAQVLELQVPRPRLRTPCARCRSSTRVQGLDIHPPAPGSPSHVCFLRPAHGSPGAVRPRVPCGRPRAQRRMRSDVERARRPAAAAAQCGARGRTLERFLRKTPPSARLQMLGFPTSVSRPAEEGTPADAHAEMRVRHRVACAVVRLHMPRSEVRDRRARRAVGQDQVILHVAQQARMGRRPSWCTPRAVPRSASHTAKYGETASFVLYAGRWKMLVIHAGCGKNTRARSYMPSWGYTVVEQETRRCGVKKKYSTVRYANRCANVHQRT</sequence>
<proteinExistence type="predicted"/>
<dbReference type="Proteomes" id="UP000053257">
    <property type="component" value="Unassembled WGS sequence"/>
</dbReference>